<dbReference type="InParanoid" id="A0A1Z5JHX5"/>
<dbReference type="Proteomes" id="UP000198406">
    <property type="component" value="Unassembled WGS sequence"/>
</dbReference>
<gene>
    <name evidence="1" type="ORF">FisN_14Lu387</name>
</gene>
<proteinExistence type="predicted"/>
<reference evidence="1 2" key="1">
    <citation type="journal article" date="2015" name="Plant Cell">
        <title>Oil accumulation by the oleaginous diatom Fistulifera solaris as revealed by the genome and transcriptome.</title>
        <authorList>
            <person name="Tanaka T."/>
            <person name="Maeda Y."/>
            <person name="Veluchamy A."/>
            <person name="Tanaka M."/>
            <person name="Abida H."/>
            <person name="Marechal E."/>
            <person name="Bowler C."/>
            <person name="Muto M."/>
            <person name="Sunaga Y."/>
            <person name="Tanaka M."/>
            <person name="Yoshino T."/>
            <person name="Taniguchi T."/>
            <person name="Fukuda Y."/>
            <person name="Nemoto M."/>
            <person name="Matsumoto M."/>
            <person name="Wong P.S."/>
            <person name="Aburatani S."/>
            <person name="Fujibuchi W."/>
        </authorList>
    </citation>
    <scope>NUCLEOTIDE SEQUENCE [LARGE SCALE GENOMIC DNA]</scope>
    <source>
        <strain evidence="1 2">JPCC DA0580</strain>
    </source>
</reference>
<accession>A0A1Z5JHX5</accession>
<sequence length="74" mass="8965">MIAALSKARYRYCTGTLYRYRYLEFYWYKYMPERETKGKKQKTVVPGTRYVVLFYSLGPNRKSQAARTYQQQQA</sequence>
<name>A0A1Z5JHX5_FISSO</name>
<dbReference type="AlphaFoldDB" id="A0A1Z5JHX5"/>
<dbReference type="EMBL" id="BDSP01000071">
    <property type="protein sequence ID" value="GAX13610.1"/>
    <property type="molecule type" value="Genomic_DNA"/>
</dbReference>
<comment type="caution">
    <text evidence="1">The sequence shown here is derived from an EMBL/GenBank/DDBJ whole genome shotgun (WGS) entry which is preliminary data.</text>
</comment>
<evidence type="ECO:0000313" key="1">
    <source>
        <dbReference type="EMBL" id="GAX13610.1"/>
    </source>
</evidence>
<protein>
    <submittedName>
        <fullName evidence="1">Uncharacterized protein</fullName>
    </submittedName>
</protein>
<organism evidence="1 2">
    <name type="scientific">Fistulifera solaris</name>
    <name type="common">Oleaginous diatom</name>
    <dbReference type="NCBI Taxonomy" id="1519565"/>
    <lineage>
        <taxon>Eukaryota</taxon>
        <taxon>Sar</taxon>
        <taxon>Stramenopiles</taxon>
        <taxon>Ochrophyta</taxon>
        <taxon>Bacillariophyta</taxon>
        <taxon>Bacillariophyceae</taxon>
        <taxon>Bacillariophycidae</taxon>
        <taxon>Naviculales</taxon>
        <taxon>Naviculaceae</taxon>
        <taxon>Fistulifera</taxon>
    </lineage>
</organism>
<keyword evidence="2" id="KW-1185">Reference proteome</keyword>
<evidence type="ECO:0000313" key="2">
    <source>
        <dbReference type="Proteomes" id="UP000198406"/>
    </source>
</evidence>